<dbReference type="EMBL" id="JAUKTV010000014">
    <property type="protein sequence ID" value="KAK0716494.1"/>
    <property type="molecule type" value="Genomic_DNA"/>
</dbReference>
<sequence>MTSTASQPSQNPAATTTAPAAAPSYASAAGASKKPASTPLIATGSHPPVVAGSSAPANGKSANIPPVNGRQNITPAVPVARGTSIANGSMADHTRKPSVTISANAPAGHLANGGPVGGPIPKFGFESPAIAHSTPQPAGATPIPIPGGANPRVASPAHSPSPIPQSHQSGGGLGQRAAPIQGPVFGSFPGEADRHMKQHGAAMAQSPHVRRDSQASAHGEHGGPGHGRGNFQGGRGGRGSFSHNHNYNNNPNMGFPPNNRNFSGPNTGHAGRGMPAYRGGYPASPQPHRASPAGTPTMAHGTPVLQQNTMQAVPPNYYPPAMNMYQQPLLTANKMQMNAPYMDLSNTYRAPYGQNPYMAQGNPYMGPGPAFNPQQTFVPQAPYQPPSGAPPMSRNASQISDRPASSTGPAPAPPATQGTPQPRAAAAAPAIVSSTFARPKKSTGIVIKDPNGNVLDITSMKGPASPAPPITQQSKTPPAIASTPTPPPKSNTPSHARNESTTSRTAEHIRNEFKNKVMGSTITPADSKAKDEEAAAKAAAEAEAAAEKAAAEKAAAEKAAAEKAAAEKAAADKAAAEKAAAEKAAEEERLAAEKKAAEEAEEAKKKAEAEAKAKAEAEAEAAKKPAAEEENGETEEERMERMIQEMEEEDARREAAQAEITAKKEAEKAAAKAREEEAKKAANSDEALRQQEREMERLEEEKERRRAQGGQSVSVADLLTKKIDELTITEKPAVAPPAIKTGADKPKGKPAALNLAPLKTAQVEAPQPSAALQSLRSARFLPGVKLDIYPEGILSPNPSLNAAVQKKGKVFKYDAAFLLQFKQVFTEQPSMEFHQQVKTLLGESGDGSRSASARTPGGGSGRQGSRAGASSAFPSGGAMGQFGAKPLPPGTTSEQRFAMSQGGLGRPPMGAMGGFGRGSFPPNMSRNPSAAGGLPSPRTGSRRGGSKREGNFGNAKAEAQAAKTMPLTAGMDLKPIQVSATGWKPTSINKPQDPTAVASQAGHLDPEMVQRKVKAALNKMTPEKFDKIADQILTIAAQSKDEQDGRTLRQVIQLTFEKATDEAHWASMYAKFCKRMLESMSPEIRDETVTDKQGNVISGGPLFRKYLLNRCQTEFERGWKSNLPPPPDEGDEKKTAEAAMLSDEYYIAAAAKRRGLGLVQFIGELFKLGMLTERIMHECVRKLLEYQDLPDEAEIESLTKLLRTIGGTLDSTEKGRPMMDAYFQRIDTMMNLAALPSRLKFMLMDIVDLRRSGWHSKEQNKGPKTLEEVRAEAEAAAAQKAAENARTNQRGAPGGRPMGGRQDSRNFSYTNAAPNTVASDDLRRLKGSSNRSSSQNMASFGPTSMFNSRSNSGRRMGGPGGAFGRAGEDSGASSRTGTPPVSQRDSVGHANAFALLSVDDHPGSPPSANASPALPKATLNSTVASDDKKE</sequence>
<keyword evidence="7" id="KW-0648">Protein biosynthesis</keyword>
<evidence type="ECO:0000313" key="11">
    <source>
        <dbReference type="Proteomes" id="UP001172159"/>
    </source>
</evidence>
<feature type="compositionally biased region" description="Low complexity" evidence="8">
    <location>
        <begin position="134"/>
        <end position="168"/>
    </location>
</feature>
<feature type="region of interest" description="Disordered" evidence="8">
    <location>
        <begin position="443"/>
        <end position="712"/>
    </location>
</feature>
<feature type="compositionally biased region" description="Gly residues" evidence="8">
    <location>
        <begin position="224"/>
        <end position="239"/>
    </location>
</feature>
<feature type="compositionally biased region" description="Basic and acidic residues" evidence="8">
    <location>
        <begin position="505"/>
        <end position="515"/>
    </location>
</feature>
<feature type="compositionally biased region" description="Low complexity" evidence="8">
    <location>
        <begin position="1274"/>
        <end position="1285"/>
    </location>
</feature>
<accession>A0AA40DU66</accession>
<organism evidence="10 11">
    <name type="scientific">Apiosordaria backusii</name>
    <dbReference type="NCBI Taxonomy" id="314023"/>
    <lineage>
        <taxon>Eukaryota</taxon>
        <taxon>Fungi</taxon>
        <taxon>Dikarya</taxon>
        <taxon>Ascomycota</taxon>
        <taxon>Pezizomycotina</taxon>
        <taxon>Sordariomycetes</taxon>
        <taxon>Sordariomycetidae</taxon>
        <taxon>Sordariales</taxon>
        <taxon>Lasiosphaeriaceae</taxon>
        <taxon>Apiosordaria</taxon>
    </lineage>
</organism>
<feature type="region of interest" description="Disordered" evidence="8">
    <location>
        <begin position="1"/>
        <end position="74"/>
    </location>
</feature>
<keyword evidence="6" id="KW-0694">RNA-binding</keyword>
<evidence type="ECO:0000256" key="7">
    <source>
        <dbReference type="ARBA" id="ARBA00022917"/>
    </source>
</evidence>
<dbReference type="InterPro" id="IPR036211">
    <property type="entry name" value="eIF4G_eIF4E-bd_sf"/>
</dbReference>
<evidence type="ECO:0000256" key="2">
    <source>
        <dbReference type="ARBA" id="ARBA00005775"/>
    </source>
</evidence>
<dbReference type="FunFam" id="1.25.40.180:FF:000020">
    <property type="entry name" value="Eukaryotic translation initiation factor subunit"/>
    <property type="match status" value="1"/>
</dbReference>
<feature type="compositionally biased region" description="Low complexity" evidence="8">
    <location>
        <begin position="244"/>
        <end position="261"/>
    </location>
</feature>
<dbReference type="PANTHER" id="PTHR23253">
    <property type="entry name" value="EUKARYOTIC TRANSLATION INITIATION FACTOR 4 GAMMA"/>
    <property type="match status" value="1"/>
</dbReference>
<reference evidence="10" key="1">
    <citation type="submission" date="2023-06" db="EMBL/GenBank/DDBJ databases">
        <title>Genome-scale phylogeny and comparative genomics of the fungal order Sordariales.</title>
        <authorList>
            <consortium name="Lawrence Berkeley National Laboratory"/>
            <person name="Hensen N."/>
            <person name="Bonometti L."/>
            <person name="Westerberg I."/>
            <person name="Brannstrom I.O."/>
            <person name="Guillou S."/>
            <person name="Cros-Aarteil S."/>
            <person name="Calhoun S."/>
            <person name="Haridas S."/>
            <person name="Kuo A."/>
            <person name="Mondo S."/>
            <person name="Pangilinan J."/>
            <person name="Riley R."/>
            <person name="Labutti K."/>
            <person name="Andreopoulos B."/>
            <person name="Lipzen A."/>
            <person name="Chen C."/>
            <person name="Yanf M."/>
            <person name="Daum C."/>
            <person name="Ng V."/>
            <person name="Clum A."/>
            <person name="Steindorff A."/>
            <person name="Ohm R."/>
            <person name="Martin F."/>
            <person name="Silar P."/>
            <person name="Natvig D."/>
            <person name="Lalanne C."/>
            <person name="Gautier V."/>
            <person name="Ament-Velasquez S.L."/>
            <person name="Kruys A."/>
            <person name="Hutchinson M.I."/>
            <person name="Powell A.J."/>
            <person name="Barry K."/>
            <person name="Miller A.N."/>
            <person name="Grigoriev I.V."/>
            <person name="Debuchy R."/>
            <person name="Gladieux P."/>
            <person name="Thoren M.H."/>
            <person name="Johannesson H."/>
        </authorList>
    </citation>
    <scope>NUCLEOTIDE SEQUENCE</scope>
    <source>
        <strain evidence="10">CBS 540.89</strain>
    </source>
</reference>
<protein>
    <recommendedName>
        <fullName evidence="9">MIF4G domain-containing protein</fullName>
    </recommendedName>
</protein>
<feature type="region of interest" description="Disordered" evidence="8">
    <location>
        <begin position="129"/>
        <end position="295"/>
    </location>
</feature>
<dbReference type="InterPro" id="IPR003890">
    <property type="entry name" value="MIF4G-like_typ-3"/>
</dbReference>
<feature type="compositionally biased region" description="Polar residues" evidence="8">
    <location>
        <begin position="1305"/>
        <end position="1318"/>
    </location>
</feature>
<evidence type="ECO:0000256" key="4">
    <source>
        <dbReference type="ARBA" id="ARBA00022540"/>
    </source>
</evidence>
<feature type="compositionally biased region" description="Basic and acidic residues" evidence="8">
    <location>
        <begin position="1255"/>
        <end position="1273"/>
    </location>
</feature>
<feature type="compositionally biased region" description="Basic and acidic residues" evidence="8">
    <location>
        <begin position="209"/>
        <end position="223"/>
    </location>
</feature>
<feature type="compositionally biased region" description="Low complexity" evidence="8">
    <location>
        <begin position="12"/>
        <end position="39"/>
    </location>
</feature>
<dbReference type="Pfam" id="PF02854">
    <property type="entry name" value="MIF4G"/>
    <property type="match status" value="1"/>
</dbReference>
<dbReference type="SMART" id="SM00543">
    <property type="entry name" value="MIF4G"/>
    <property type="match status" value="1"/>
</dbReference>
<feature type="compositionally biased region" description="Basic and acidic residues" evidence="8">
    <location>
        <begin position="638"/>
        <end position="706"/>
    </location>
</feature>
<dbReference type="GO" id="GO:0003729">
    <property type="term" value="F:mRNA binding"/>
    <property type="evidence" value="ECO:0007669"/>
    <property type="project" value="TreeGrafter"/>
</dbReference>
<keyword evidence="4" id="KW-0396">Initiation factor</keyword>
<evidence type="ECO:0000256" key="5">
    <source>
        <dbReference type="ARBA" id="ARBA00022553"/>
    </source>
</evidence>
<proteinExistence type="inferred from homology"/>
<feature type="region of interest" description="Disordered" evidence="8">
    <location>
        <begin position="842"/>
        <end position="960"/>
    </location>
</feature>
<feature type="compositionally biased region" description="Polar residues" evidence="8">
    <location>
        <begin position="1371"/>
        <end position="1385"/>
    </location>
</feature>
<feature type="region of interest" description="Disordered" evidence="8">
    <location>
        <begin position="1255"/>
        <end position="1430"/>
    </location>
</feature>
<dbReference type="Pfam" id="PF12152">
    <property type="entry name" value="eIF_4G1"/>
    <property type="match status" value="1"/>
</dbReference>
<feature type="compositionally biased region" description="Polar residues" evidence="8">
    <location>
        <begin position="1"/>
        <end position="11"/>
    </location>
</feature>
<dbReference type="SUPFAM" id="SSF101489">
    <property type="entry name" value="Eukaryotic initiation factor 4f subunit eIF4g, eIF4e-binding domain"/>
    <property type="match status" value="1"/>
</dbReference>
<dbReference type="SUPFAM" id="SSF48371">
    <property type="entry name" value="ARM repeat"/>
    <property type="match status" value="1"/>
</dbReference>
<evidence type="ECO:0000256" key="6">
    <source>
        <dbReference type="ARBA" id="ARBA00022884"/>
    </source>
</evidence>
<gene>
    <name evidence="10" type="ORF">B0T21DRAFT_296680</name>
</gene>
<dbReference type="GO" id="GO:0003743">
    <property type="term" value="F:translation initiation factor activity"/>
    <property type="evidence" value="ECO:0007669"/>
    <property type="project" value="UniProtKB-KW"/>
</dbReference>
<evidence type="ECO:0000256" key="8">
    <source>
        <dbReference type="SAM" id="MobiDB-lite"/>
    </source>
</evidence>
<evidence type="ECO:0000313" key="10">
    <source>
        <dbReference type="EMBL" id="KAK0716494.1"/>
    </source>
</evidence>
<dbReference type="GO" id="GO:0016281">
    <property type="term" value="C:eukaryotic translation initiation factor 4F complex"/>
    <property type="evidence" value="ECO:0007669"/>
    <property type="project" value="TreeGrafter"/>
</dbReference>
<comment type="similarity">
    <text evidence="2">Belongs to the eukaryotic initiation factor 4G family.</text>
</comment>
<feature type="compositionally biased region" description="Low complexity" evidence="8">
    <location>
        <begin position="1328"/>
        <end position="1354"/>
    </location>
</feature>
<feature type="region of interest" description="Disordered" evidence="8">
    <location>
        <begin position="366"/>
        <end position="428"/>
    </location>
</feature>
<feature type="compositionally biased region" description="Basic and acidic residues" evidence="8">
    <location>
        <begin position="545"/>
        <end position="627"/>
    </location>
</feature>
<evidence type="ECO:0000259" key="9">
    <source>
        <dbReference type="SMART" id="SM00543"/>
    </source>
</evidence>
<dbReference type="Gene3D" id="1.25.40.180">
    <property type="match status" value="1"/>
</dbReference>
<dbReference type="Proteomes" id="UP001172159">
    <property type="component" value="Unassembled WGS sequence"/>
</dbReference>
<feature type="compositionally biased region" description="Acidic residues" evidence="8">
    <location>
        <begin position="628"/>
        <end position="637"/>
    </location>
</feature>
<comment type="caution">
    <text evidence="10">The sequence shown here is derived from an EMBL/GenBank/DDBJ whole genome shotgun (WGS) entry which is preliminary data.</text>
</comment>
<keyword evidence="11" id="KW-1185">Reference proteome</keyword>
<feature type="compositionally biased region" description="Low complexity" evidence="8">
    <location>
        <begin position="474"/>
        <end position="483"/>
    </location>
</feature>
<feature type="compositionally biased region" description="Low complexity" evidence="8">
    <location>
        <begin position="402"/>
        <end position="428"/>
    </location>
</feature>
<keyword evidence="5" id="KW-0597">Phosphoprotein</keyword>
<feature type="compositionally biased region" description="Gly residues" evidence="8">
    <location>
        <begin position="1355"/>
        <end position="1364"/>
    </location>
</feature>
<name>A0AA40DU66_9PEZI</name>
<feature type="compositionally biased region" description="Low complexity" evidence="8">
    <location>
        <begin position="863"/>
        <end position="876"/>
    </location>
</feature>
<feature type="domain" description="MIF4G" evidence="9">
    <location>
        <begin position="1010"/>
        <end position="1253"/>
    </location>
</feature>
<dbReference type="PANTHER" id="PTHR23253:SF9">
    <property type="entry name" value="EUKARYOTIC TRANSLATION INITIATION FACTOR 4 GAMMA 2"/>
    <property type="match status" value="1"/>
</dbReference>
<feature type="compositionally biased region" description="Low complexity" evidence="8">
    <location>
        <begin position="1406"/>
        <end position="1415"/>
    </location>
</feature>
<comment type="subcellular location">
    <subcellularLocation>
        <location evidence="1">Cytoplasm</location>
    </subcellularLocation>
</comment>
<keyword evidence="3" id="KW-0963">Cytoplasm</keyword>
<evidence type="ECO:0000256" key="1">
    <source>
        <dbReference type="ARBA" id="ARBA00004496"/>
    </source>
</evidence>
<dbReference type="GO" id="GO:0010494">
    <property type="term" value="C:cytoplasmic stress granule"/>
    <property type="evidence" value="ECO:0007669"/>
    <property type="project" value="UniProtKB-ARBA"/>
</dbReference>
<dbReference type="InterPro" id="IPR016024">
    <property type="entry name" value="ARM-type_fold"/>
</dbReference>
<dbReference type="InterPro" id="IPR022745">
    <property type="entry name" value="eIF4G1_eIF4E-bd"/>
</dbReference>
<dbReference type="Gene3D" id="1.20.970.30">
    <property type="entry name" value="eIF4G, eIF4E-binding domain"/>
    <property type="match status" value="1"/>
</dbReference>
<evidence type="ECO:0000256" key="3">
    <source>
        <dbReference type="ARBA" id="ARBA00022490"/>
    </source>
</evidence>